<sequence>MPKASAAPGEPCGWGIRLSFLGRTVAQIAADDATPVALGERKDCDLVLPGLGERTLLTDGATLVVPAGLVGEVHVGERTQAAEGRVGLSPGDRASLRVAAFPDIALEIQRVTRERLPWSARFHARDLAHQVVTGAALVALVALLWRVEKVENILKLRGEPTAEDDSPLMRVIFAPTVEPVEVVRARELFAAHLPPSPPPAPPPPPPAEPGPDLVTSGPTAIPIAQEGPIEVVVAPDHADEAPIEVPRPSKKSRRSKRAPAEADGYAVLGALSNEHKISVLYGELEDSALYGGVIGTLQGGSIGEEFGAGGLGVVGGVEGGVVGGVEGGVVGGVEGGVVGGVEGGVVGGVVLDSTLSKTPGPEVPVPPAIPLETVAGGGPSSHGSTGAEATRGERDGLAAAAVEASCADPAVVRKQQIDVVFAVDVSTTMNFMLGKIAREIAAVDATVRAHNLDARYGLVVFVDDVMVTQGGKPFADLAALQQELAKWQQFTASNREIVASEANLDWPENTLDALHAAATQFAWRDPATTLRAVVHATDDDFGEAPAVQSGQRVQHTYRETVAALRAAEVRVFSFAAKVGGQCECLDVRGGLFTAYHGQQAIPAATGGAVFDIDEVASGALNFGAAVSGALQSAVCTHYPLSPFVGK</sequence>
<feature type="compositionally biased region" description="Basic residues" evidence="1">
    <location>
        <begin position="248"/>
        <end position="257"/>
    </location>
</feature>
<reference evidence="2" key="1">
    <citation type="submission" date="2022-11" db="EMBL/GenBank/DDBJ databases">
        <title>Minimal conservation of predation-associated metabolite biosynthetic gene clusters underscores biosynthetic potential of Myxococcota including descriptions for ten novel species: Archangium lansinium sp. nov., Myxococcus landrumus sp. nov., Nannocystis bai.</title>
        <authorList>
            <person name="Ahearne A."/>
            <person name="Stevens C."/>
            <person name="Dowd S."/>
        </authorList>
    </citation>
    <scope>NUCLEOTIDE SEQUENCE</scope>
    <source>
        <strain evidence="2">Fl3</strain>
    </source>
</reference>
<organism evidence="2 3">
    <name type="scientific">Nannocystis punicea</name>
    <dbReference type="NCBI Taxonomy" id="2995304"/>
    <lineage>
        <taxon>Bacteria</taxon>
        <taxon>Pseudomonadati</taxon>
        <taxon>Myxococcota</taxon>
        <taxon>Polyangia</taxon>
        <taxon>Nannocystales</taxon>
        <taxon>Nannocystaceae</taxon>
        <taxon>Nannocystis</taxon>
    </lineage>
</organism>
<name>A0ABY7HH52_9BACT</name>
<dbReference type="RefSeq" id="WP_269040756.1">
    <property type="nucleotide sequence ID" value="NZ_CP114040.1"/>
</dbReference>
<keyword evidence="3" id="KW-1185">Reference proteome</keyword>
<evidence type="ECO:0000313" key="3">
    <source>
        <dbReference type="Proteomes" id="UP001164459"/>
    </source>
</evidence>
<dbReference type="Proteomes" id="UP001164459">
    <property type="component" value="Chromosome"/>
</dbReference>
<protein>
    <submittedName>
        <fullName evidence="2">VWA domain-containing protein</fullName>
    </submittedName>
</protein>
<dbReference type="CDD" id="cd00198">
    <property type="entry name" value="vWFA"/>
    <property type="match status" value="1"/>
</dbReference>
<proteinExistence type="predicted"/>
<dbReference type="SUPFAM" id="SSF53300">
    <property type="entry name" value="vWA-like"/>
    <property type="match status" value="1"/>
</dbReference>
<evidence type="ECO:0000313" key="2">
    <source>
        <dbReference type="EMBL" id="WAS98390.1"/>
    </source>
</evidence>
<accession>A0ABY7HH52</accession>
<feature type="region of interest" description="Disordered" evidence="1">
    <location>
        <begin position="193"/>
        <end position="220"/>
    </location>
</feature>
<gene>
    <name evidence="2" type="ORF">O0S08_19790</name>
</gene>
<evidence type="ECO:0000256" key="1">
    <source>
        <dbReference type="SAM" id="MobiDB-lite"/>
    </source>
</evidence>
<dbReference type="EMBL" id="CP114040">
    <property type="protein sequence ID" value="WAS98390.1"/>
    <property type="molecule type" value="Genomic_DNA"/>
</dbReference>
<dbReference type="InterPro" id="IPR036465">
    <property type="entry name" value="vWFA_dom_sf"/>
</dbReference>
<feature type="region of interest" description="Disordered" evidence="1">
    <location>
        <begin position="238"/>
        <end position="259"/>
    </location>
</feature>
<dbReference type="Gene3D" id="3.40.50.410">
    <property type="entry name" value="von Willebrand factor, type A domain"/>
    <property type="match status" value="1"/>
</dbReference>
<feature type="compositionally biased region" description="Pro residues" evidence="1">
    <location>
        <begin position="194"/>
        <end position="209"/>
    </location>
</feature>